<feature type="compositionally biased region" description="Low complexity" evidence="7">
    <location>
        <begin position="761"/>
        <end position="774"/>
    </location>
</feature>
<dbReference type="GO" id="GO:0003682">
    <property type="term" value="F:chromatin binding"/>
    <property type="evidence" value="ECO:0007669"/>
    <property type="project" value="InterPro"/>
</dbReference>
<dbReference type="Pfam" id="PF09402">
    <property type="entry name" value="MSC"/>
    <property type="match status" value="1"/>
</dbReference>
<keyword evidence="6" id="KW-0539">Nucleus</keyword>
<dbReference type="PANTHER" id="PTHR47808">
    <property type="entry name" value="INNER NUCLEAR MEMBRANE PROTEIN HEH2-RELATED"/>
    <property type="match status" value="1"/>
</dbReference>
<feature type="compositionally biased region" description="Basic residues" evidence="7">
    <location>
        <begin position="272"/>
        <end position="281"/>
    </location>
</feature>
<evidence type="ECO:0000256" key="3">
    <source>
        <dbReference type="ARBA" id="ARBA00022692"/>
    </source>
</evidence>
<dbReference type="Gene3D" id="1.10.10.1180">
    <property type="entry name" value="MAN1, winged-helix domain"/>
    <property type="match status" value="1"/>
</dbReference>
<evidence type="ECO:0000256" key="6">
    <source>
        <dbReference type="ARBA" id="ARBA00023242"/>
    </source>
</evidence>
<comment type="caution">
    <text evidence="9">The sequence shown here is derived from an EMBL/GenBank/DDBJ whole genome shotgun (WGS) entry which is preliminary data.</text>
</comment>
<keyword evidence="2" id="KW-0597">Phosphoprotein</keyword>
<evidence type="ECO:0000313" key="9">
    <source>
        <dbReference type="EMBL" id="KAG0265173.1"/>
    </source>
</evidence>
<feature type="compositionally biased region" description="Basic residues" evidence="7">
    <location>
        <begin position="750"/>
        <end position="760"/>
    </location>
</feature>
<feature type="compositionally biased region" description="Basic and acidic residues" evidence="7">
    <location>
        <begin position="178"/>
        <end position="191"/>
    </location>
</feature>
<gene>
    <name evidence="9" type="primary">SRC1</name>
    <name evidence="9" type="ORF">DFQ27_000769</name>
</gene>
<keyword evidence="4" id="KW-1133">Transmembrane helix</keyword>
<evidence type="ECO:0000259" key="8">
    <source>
        <dbReference type="Pfam" id="PF09402"/>
    </source>
</evidence>
<protein>
    <submittedName>
        <fullName evidence="9">Inner nuclear membrane protein enriched at telomere/subtelomere region</fullName>
    </submittedName>
</protein>
<dbReference type="InterPro" id="IPR044780">
    <property type="entry name" value="Heh2/Src1"/>
</dbReference>
<organism evidence="9 10">
    <name type="scientific">Actinomortierella ambigua</name>
    <dbReference type="NCBI Taxonomy" id="1343610"/>
    <lineage>
        <taxon>Eukaryota</taxon>
        <taxon>Fungi</taxon>
        <taxon>Fungi incertae sedis</taxon>
        <taxon>Mucoromycota</taxon>
        <taxon>Mortierellomycotina</taxon>
        <taxon>Mortierellomycetes</taxon>
        <taxon>Mortierellales</taxon>
        <taxon>Mortierellaceae</taxon>
        <taxon>Actinomortierella</taxon>
    </lineage>
</organism>
<name>A0A9P6QBX2_9FUNG</name>
<dbReference type="OrthoDB" id="2503928at2759"/>
<feature type="compositionally biased region" description="Low complexity" evidence="7">
    <location>
        <begin position="136"/>
        <end position="156"/>
    </location>
</feature>
<sequence>MPPKKDTPAHPAYMQPDFDPWTLRMDDIRELLILHKIKPPSGMVRKQALVDLFNKHIRPPVADAVPDATTTDSSTPSSKGKGKDKHVSAAKPSTADASTSSSSKKPSSSKTAAATAPTSESTPTTATLRRSRSRSRTSSSRTPSPTKTTTPSTTAKTVEEQKSRPKATSSKKIVATGTEEKDKEDNDEVSKPKKSPTSRRSKAQQSKQAMDDTESDTPARGRKPKKPSVSDADDTDDLTPAKPRRIPRTNFSKENPFQSASESERSRSRSRDRTRKKKTIRSTHVDNDNGMDGNLTRDGVFKVPPTPQFARFMQVPKRAGQDTTAHGVSTSILPPTSLVPPPGATALNRRRLSGSGATVVPKELDLNRAASSLAVKGDPDAEEWTTTRHSVAKGVWLVLLLAYALWYRAARFNIGYCTSLSDPPKNDFISLFRPSCIPCPDHATCLVPDREPECAPEYLLRPNLLSFGNFLPLSPRCVLNKAKEYRSLQVADAAELVLHQHAGRVECDLHRPADHATLQARQRMSLSELKHEIVKKKEDSVTHDEFDMYWNIALRELRGRKDNIVFEPAADEEYIRSLKPRKTLACQVRQALVSWVLKFKMFLSVLWLTGVGLWMIYRRIQKRGQERRIVQGLVQNVLIKLADQAYYHYVDPIQYSDTAVSVNQLRDALILNTTFSRERREELWKKVSAIVESNTNVLPGAREFRGDPYQVWEWVGPTGVLSSSTTAAAGAGAVDGQKDAPPHPSDSHQSQHRHHHHHHLPQQQQQQHDYPQAASSGLFGPATASAGFGIDGGGGRRTSRGAGTRADLLYGTGSSVTGYEGVPKQPPQLGTQGSFFGIRRQDSEFLNPGNSLYPTLSQDDYGSFQE</sequence>
<evidence type="ECO:0000313" key="10">
    <source>
        <dbReference type="Proteomes" id="UP000807716"/>
    </source>
</evidence>
<dbReference type="GO" id="GO:0034399">
    <property type="term" value="C:nuclear periphery"/>
    <property type="evidence" value="ECO:0007669"/>
    <property type="project" value="TreeGrafter"/>
</dbReference>
<evidence type="ECO:0000256" key="5">
    <source>
        <dbReference type="ARBA" id="ARBA00023136"/>
    </source>
</evidence>
<evidence type="ECO:0000256" key="2">
    <source>
        <dbReference type="ARBA" id="ARBA00022553"/>
    </source>
</evidence>
<feature type="compositionally biased region" description="Basic residues" evidence="7">
    <location>
        <begin position="192"/>
        <end position="202"/>
    </location>
</feature>
<dbReference type="AlphaFoldDB" id="A0A9P6QBX2"/>
<feature type="compositionally biased region" description="Low complexity" evidence="7">
    <location>
        <begin position="59"/>
        <end position="79"/>
    </location>
</feature>
<dbReference type="InterPro" id="IPR041885">
    <property type="entry name" value="MAN1_winged_helix_dom"/>
</dbReference>
<keyword evidence="3" id="KW-0812">Transmembrane</keyword>
<dbReference type="GO" id="GO:0071763">
    <property type="term" value="P:nuclear membrane organization"/>
    <property type="evidence" value="ECO:0007669"/>
    <property type="project" value="TreeGrafter"/>
</dbReference>
<feature type="region of interest" description="Disordered" evidence="7">
    <location>
        <begin position="57"/>
        <end position="299"/>
    </location>
</feature>
<feature type="compositionally biased region" description="Polar residues" evidence="7">
    <location>
        <begin position="848"/>
        <end position="866"/>
    </location>
</feature>
<feature type="region of interest" description="Disordered" evidence="7">
    <location>
        <begin position="728"/>
        <end position="782"/>
    </location>
</feature>
<reference evidence="9" key="1">
    <citation type="journal article" date="2020" name="Fungal Divers.">
        <title>Resolving the Mortierellaceae phylogeny through synthesis of multi-gene phylogenetics and phylogenomics.</title>
        <authorList>
            <person name="Vandepol N."/>
            <person name="Liber J."/>
            <person name="Desiro A."/>
            <person name="Na H."/>
            <person name="Kennedy M."/>
            <person name="Barry K."/>
            <person name="Grigoriev I.V."/>
            <person name="Miller A.N."/>
            <person name="O'Donnell K."/>
            <person name="Stajich J.E."/>
            <person name="Bonito G."/>
        </authorList>
    </citation>
    <scope>NUCLEOTIDE SEQUENCE</scope>
    <source>
        <strain evidence="9">BC1065</strain>
    </source>
</reference>
<feature type="domain" description="Man1/Src1-like C-terminal" evidence="8">
    <location>
        <begin position="397"/>
        <end position="717"/>
    </location>
</feature>
<dbReference type="PANTHER" id="PTHR47808:SF2">
    <property type="entry name" value="LEM DOMAIN-CONTAINING PROTEIN 2"/>
    <property type="match status" value="1"/>
</dbReference>
<keyword evidence="10" id="KW-1185">Reference proteome</keyword>
<accession>A0A9P6QBX2</accession>
<feature type="compositionally biased region" description="Low complexity" evidence="7">
    <location>
        <begin position="89"/>
        <end position="128"/>
    </location>
</feature>
<feature type="compositionally biased region" description="Basic and acidic residues" evidence="7">
    <location>
        <begin position="262"/>
        <end position="271"/>
    </location>
</feature>
<evidence type="ECO:0000256" key="4">
    <source>
        <dbReference type="ARBA" id="ARBA00022989"/>
    </source>
</evidence>
<feature type="region of interest" description="Disordered" evidence="7">
    <location>
        <begin position="844"/>
        <end position="866"/>
    </location>
</feature>
<dbReference type="InterPro" id="IPR018996">
    <property type="entry name" value="Man1/Src1-like_C"/>
</dbReference>
<evidence type="ECO:0000256" key="1">
    <source>
        <dbReference type="ARBA" id="ARBA00004540"/>
    </source>
</evidence>
<keyword evidence="5" id="KW-0472">Membrane</keyword>
<dbReference type="Proteomes" id="UP000807716">
    <property type="component" value="Unassembled WGS sequence"/>
</dbReference>
<dbReference type="EMBL" id="JAAAJB010000121">
    <property type="protein sequence ID" value="KAG0265173.1"/>
    <property type="molecule type" value="Genomic_DNA"/>
</dbReference>
<dbReference type="GO" id="GO:0005783">
    <property type="term" value="C:endoplasmic reticulum"/>
    <property type="evidence" value="ECO:0007669"/>
    <property type="project" value="TreeGrafter"/>
</dbReference>
<comment type="subcellular location">
    <subcellularLocation>
        <location evidence="1">Nucleus inner membrane</location>
    </subcellularLocation>
</comment>
<evidence type="ECO:0000256" key="7">
    <source>
        <dbReference type="SAM" id="MobiDB-lite"/>
    </source>
</evidence>
<dbReference type="GO" id="GO:0005637">
    <property type="term" value="C:nuclear inner membrane"/>
    <property type="evidence" value="ECO:0007669"/>
    <property type="project" value="UniProtKB-SubCell"/>
</dbReference>
<dbReference type="CDD" id="cd12935">
    <property type="entry name" value="LEM_like"/>
    <property type="match status" value="1"/>
</dbReference>
<feature type="compositionally biased region" description="Polar residues" evidence="7">
    <location>
        <begin position="249"/>
        <end position="258"/>
    </location>
</feature>
<proteinExistence type="predicted"/>